<dbReference type="EC" id="2.7.1.26" evidence="14"/>
<keyword evidence="17" id="KW-1185">Reference proteome</keyword>
<dbReference type="CDD" id="cd02064">
    <property type="entry name" value="FAD_synthetase_N"/>
    <property type="match status" value="1"/>
</dbReference>
<dbReference type="InterPro" id="IPR023465">
    <property type="entry name" value="Riboflavin_kinase_dom_sf"/>
</dbReference>
<keyword evidence="7 14" id="KW-0547">Nucleotide-binding</keyword>
<dbReference type="InterPro" id="IPR004821">
    <property type="entry name" value="Cyt_trans-like"/>
</dbReference>
<dbReference type="NCBIfam" id="TIGR00083">
    <property type="entry name" value="ribF"/>
    <property type="match status" value="1"/>
</dbReference>
<evidence type="ECO:0000313" key="16">
    <source>
        <dbReference type="EMBL" id="KRM88189.1"/>
    </source>
</evidence>
<dbReference type="InterPro" id="IPR023468">
    <property type="entry name" value="Riboflavin_kinase"/>
</dbReference>
<keyword evidence="6 14" id="KW-0548">Nucleotidyltransferase</keyword>
<comment type="catalytic activity">
    <reaction evidence="13 14">
        <text>FMN + ATP + H(+) = FAD + diphosphate</text>
        <dbReference type="Rhea" id="RHEA:17237"/>
        <dbReference type="ChEBI" id="CHEBI:15378"/>
        <dbReference type="ChEBI" id="CHEBI:30616"/>
        <dbReference type="ChEBI" id="CHEBI:33019"/>
        <dbReference type="ChEBI" id="CHEBI:57692"/>
        <dbReference type="ChEBI" id="CHEBI:58210"/>
        <dbReference type="EC" id="2.7.7.2"/>
    </reaction>
</comment>
<evidence type="ECO:0000256" key="1">
    <source>
        <dbReference type="ARBA" id="ARBA00004726"/>
    </source>
</evidence>
<comment type="caution">
    <text evidence="16">The sequence shown here is derived from an EMBL/GenBank/DDBJ whole genome shotgun (WGS) entry which is preliminary data.</text>
</comment>
<evidence type="ECO:0000256" key="8">
    <source>
        <dbReference type="ARBA" id="ARBA00022777"/>
    </source>
</evidence>
<evidence type="ECO:0000259" key="15">
    <source>
        <dbReference type="SMART" id="SM00904"/>
    </source>
</evidence>
<evidence type="ECO:0000256" key="5">
    <source>
        <dbReference type="ARBA" id="ARBA00022679"/>
    </source>
</evidence>
<keyword evidence="9 14" id="KW-0274">FAD</keyword>
<dbReference type="UniPathway" id="UPA00277">
    <property type="reaction ID" value="UER00407"/>
</dbReference>
<dbReference type="SMART" id="SM00904">
    <property type="entry name" value="Flavokinase"/>
    <property type="match status" value="1"/>
</dbReference>
<dbReference type="PANTHER" id="PTHR22749:SF6">
    <property type="entry name" value="RIBOFLAVIN KINASE"/>
    <property type="match status" value="1"/>
</dbReference>
<dbReference type="InterPro" id="IPR014729">
    <property type="entry name" value="Rossmann-like_a/b/a_fold"/>
</dbReference>
<dbReference type="AlphaFoldDB" id="A0A0R2C8R9"/>
<dbReference type="GO" id="GO:0003919">
    <property type="term" value="F:FMN adenylyltransferase activity"/>
    <property type="evidence" value="ECO:0007669"/>
    <property type="project" value="UniProtKB-UniRule"/>
</dbReference>
<dbReference type="EC" id="2.7.7.2" evidence="14"/>
<dbReference type="PANTHER" id="PTHR22749">
    <property type="entry name" value="RIBOFLAVIN KINASE/FMN ADENYLYLTRANSFERASE"/>
    <property type="match status" value="1"/>
</dbReference>
<dbReference type="GO" id="GO:0009398">
    <property type="term" value="P:FMN biosynthetic process"/>
    <property type="evidence" value="ECO:0007669"/>
    <property type="project" value="UniProtKB-UniRule"/>
</dbReference>
<keyword evidence="5 14" id="KW-0808">Transferase</keyword>
<dbReference type="InterPro" id="IPR015865">
    <property type="entry name" value="Riboflavin_kinase_bac/euk"/>
</dbReference>
<comment type="pathway">
    <text evidence="2 14">Cofactor biosynthesis; FMN biosynthesis; FMN from riboflavin (ATP route): step 1/1.</text>
</comment>
<dbReference type="Pfam" id="PF06574">
    <property type="entry name" value="FAD_syn"/>
    <property type="match status" value="1"/>
</dbReference>
<dbReference type="FunFam" id="3.40.50.620:FF:000021">
    <property type="entry name" value="Riboflavin biosynthesis protein"/>
    <property type="match status" value="1"/>
</dbReference>
<evidence type="ECO:0000256" key="3">
    <source>
        <dbReference type="ARBA" id="ARBA00022630"/>
    </source>
</evidence>
<dbReference type="SUPFAM" id="SSF82114">
    <property type="entry name" value="Riboflavin kinase-like"/>
    <property type="match status" value="1"/>
</dbReference>
<dbReference type="GO" id="GO:0005524">
    <property type="term" value="F:ATP binding"/>
    <property type="evidence" value="ECO:0007669"/>
    <property type="project" value="UniProtKB-UniRule"/>
</dbReference>
<evidence type="ECO:0000256" key="12">
    <source>
        <dbReference type="ARBA" id="ARBA00047880"/>
    </source>
</evidence>
<dbReference type="STRING" id="1423810.FD19_GL000480"/>
<dbReference type="EMBL" id="AYZK01000001">
    <property type="protein sequence ID" value="KRM88189.1"/>
    <property type="molecule type" value="Genomic_DNA"/>
</dbReference>
<accession>A0A0R2C8R9</accession>
<comment type="catalytic activity">
    <reaction evidence="12 14">
        <text>riboflavin + ATP = FMN + ADP + H(+)</text>
        <dbReference type="Rhea" id="RHEA:14357"/>
        <dbReference type="ChEBI" id="CHEBI:15378"/>
        <dbReference type="ChEBI" id="CHEBI:30616"/>
        <dbReference type="ChEBI" id="CHEBI:57986"/>
        <dbReference type="ChEBI" id="CHEBI:58210"/>
        <dbReference type="ChEBI" id="CHEBI:456216"/>
        <dbReference type="EC" id="2.7.1.26"/>
    </reaction>
</comment>
<dbReference type="PIRSF" id="PIRSF004491">
    <property type="entry name" value="FAD_Synth"/>
    <property type="match status" value="1"/>
</dbReference>
<evidence type="ECO:0000313" key="17">
    <source>
        <dbReference type="Proteomes" id="UP000051789"/>
    </source>
</evidence>
<evidence type="ECO:0000256" key="4">
    <source>
        <dbReference type="ARBA" id="ARBA00022643"/>
    </source>
</evidence>
<keyword evidence="3 14" id="KW-0285">Flavoprotein</keyword>
<evidence type="ECO:0000256" key="9">
    <source>
        <dbReference type="ARBA" id="ARBA00022827"/>
    </source>
</evidence>
<evidence type="ECO:0000256" key="11">
    <source>
        <dbReference type="ARBA" id="ARBA00023268"/>
    </source>
</evidence>
<sequence>MQRIDITKPLTDAERPSGPIVLTLGFFDGVHRGHQTVIKRARALADTRHVPLALMTFDVHPSIVYGGADASTFKYLSTLARKEELADQLGVDIFYVAHFTPSFARLAPQEFVDQYLVGLKAVVVVAGFDYTYGPHDVANMALLPQYAAGRFEVVTVPEQTLAGAKISSTRIRTALTAGDVDLAATLLGYDYQTSGTVVHGEARGRELGFPTLNIETPVHEWLPGVGVYVNRVYVQGRWYDGMASVGYNVTFGAGRALTVEINLFDFDAQVYGETVKVAWCHRLRGEVKFVDADGLIKQLQQDEVHSRAFLADHPW</sequence>
<dbReference type="PATRIC" id="fig|1423810.4.peg.491"/>
<dbReference type="UniPathway" id="UPA00276">
    <property type="reaction ID" value="UER00406"/>
</dbReference>
<dbReference type="SUPFAM" id="SSF52374">
    <property type="entry name" value="Nucleotidylyl transferase"/>
    <property type="match status" value="1"/>
</dbReference>
<dbReference type="GO" id="GO:0008531">
    <property type="term" value="F:riboflavin kinase activity"/>
    <property type="evidence" value="ECO:0007669"/>
    <property type="project" value="UniProtKB-UniRule"/>
</dbReference>
<name>A0A0R2C8R9_9LACO</name>
<keyword evidence="10 14" id="KW-0067">ATP-binding</keyword>
<evidence type="ECO:0000256" key="6">
    <source>
        <dbReference type="ARBA" id="ARBA00022695"/>
    </source>
</evidence>
<dbReference type="Gene3D" id="2.40.30.30">
    <property type="entry name" value="Riboflavin kinase-like"/>
    <property type="match status" value="1"/>
</dbReference>
<evidence type="ECO:0000256" key="13">
    <source>
        <dbReference type="ARBA" id="ARBA00049494"/>
    </source>
</evidence>
<dbReference type="GO" id="GO:0006747">
    <property type="term" value="P:FAD biosynthetic process"/>
    <property type="evidence" value="ECO:0007669"/>
    <property type="project" value="UniProtKB-UniRule"/>
</dbReference>
<keyword evidence="4 14" id="KW-0288">FMN</keyword>
<evidence type="ECO:0000256" key="7">
    <source>
        <dbReference type="ARBA" id="ARBA00022741"/>
    </source>
</evidence>
<keyword evidence="11" id="KW-0511">Multifunctional enzyme</keyword>
<dbReference type="InterPro" id="IPR015864">
    <property type="entry name" value="FAD_synthase"/>
</dbReference>
<dbReference type="Pfam" id="PF01687">
    <property type="entry name" value="Flavokinase"/>
    <property type="match status" value="1"/>
</dbReference>
<keyword evidence="8 14" id="KW-0418">Kinase</keyword>
<dbReference type="InterPro" id="IPR002606">
    <property type="entry name" value="Riboflavin_kinase_bac"/>
</dbReference>
<proteinExistence type="inferred from homology"/>
<evidence type="ECO:0000256" key="2">
    <source>
        <dbReference type="ARBA" id="ARBA00005201"/>
    </source>
</evidence>
<comment type="pathway">
    <text evidence="1 14">Cofactor biosynthesis; FAD biosynthesis; FAD from FMN: step 1/1.</text>
</comment>
<dbReference type="NCBIfam" id="TIGR00125">
    <property type="entry name" value="cyt_tran_rel"/>
    <property type="match status" value="1"/>
</dbReference>
<dbReference type="Gene3D" id="3.40.50.620">
    <property type="entry name" value="HUPs"/>
    <property type="match status" value="1"/>
</dbReference>
<dbReference type="RefSeq" id="WP_056969030.1">
    <property type="nucleotide sequence ID" value="NZ_AYZK01000001.1"/>
</dbReference>
<comment type="similarity">
    <text evidence="14">Belongs to the ribF family.</text>
</comment>
<reference evidence="16 17" key="1">
    <citation type="journal article" date="2015" name="Genome Announc.">
        <title>Expanding the biotechnology potential of lactobacilli through comparative genomics of 213 strains and associated genera.</title>
        <authorList>
            <person name="Sun Z."/>
            <person name="Harris H.M."/>
            <person name="McCann A."/>
            <person name="Guo C."/>
            <person name="Argimon S."/>
            <person name="Zhang W."/>
            <person name="Yang X."/>
            <person name="Jeffery I.B."/>
            <person name="Cooney J.C."/>
            <person name="Kagawa T.F."/>
            <person name="Liu W."/>
            <person name="Song Y."/>
            <person name="Salvetti E."/>
            <person name="Wrobel A."/>
            <person name="Rasinkangas P."/>
            <person name="Parkhill J."/>
            <person name="Rea M.C."/>
            <person name="O'Sullivan O."/>
            <person name="Ritari J."/>
            <person name="Douillard F.P."/>
            <person name="Paul Ross R."/>
            <person name="Yang R."/>
            <person name="Briner A.E."/>
            <person name="Felis G.E."/>
            <person name="de Vos W.M."/>
            <person name="Barrangou R."/>
            <person name="Klaenhammer T.R."/>
            <person name="Caufield P.W."/>
            <person name="Cui Y."/>
            <person name="Zhang H."/>
            <person name="O'Toole P.W."/>
        </authorList>
    </citation>
    <scope>NUCLEOTIDE SEQUENCE [LARGE SCALE GENOMIC DNA]</scope>
    <source>
        <strain evidence="16 17">DSM 22698</strain>
    </source>
</reference>
<protein>
    <recommendedName>
        <fullName evidence="14">Riboflavin biosynthesis protein</fullName>
    </recommendedName>
    <domain>
        <recommendedName>
            <fullName evidence="14">Riboflavin kinase</fullName>
            <ecNumber evidence="14">2.7.1.26</ecNumber>
        </recommendedName>
        <alternativeName>
            <fullName evidence="14">Flavokinase</fullName>
        </alternativeName>
    </domain>
    <domain>
        <recommendedName>
            <fullName evidence="14">FMN adenylyltransferase</fullName>
            <ecNumber evidence="14">2.7.7.2</ecNumber>
        </recommendedName>
        <alternativeName>
            <fullName evidence="14">FAD pyrophosphorylase</fullName>
        </alternativeName>
        <alternativeName>
            <fullName evidence="14">FAD synthase</fullName>
        </alternativeName>
    </domain>
</protein>
<dbReference type="Proteomes" id="UP000051789">
    <property type="component" value="Unassembled WGS sequence"/>
</dbReference>
<dbReference type="GO" id="GO:0009231">
    <property type="term" value="P:riboflavin biosynthetic process"/>
    <property type="evidence" value="ECO:0007669"/>
    <property type="project" value="InterPro"/>
</dbReference>
<evidence type="ECO:0000256" key="14">
    <source>
        <dbReference type="PIRNR" id="PIRNR004491"/>
    </source>
</evidence>
<gene>
    <name evidence="16" type="ORF">FD19_GL000480</name>
</gene>
<feature type="domain" description="Riboflavin kinase" evidence="15">
    <location>
        <begin position="186"/>
        <end position="311"/>
    </location>
</feature>
<organism evidence="16 17">
    <name type="scientific">Lacticaseibacillus thailandensis DSM 22698 = JCM 13996</name>
    <dbReference type="NCBI Taxonomy" id="1423810"/>
    <lineage>
        <taxon>Bacteria</taxon>
        <taxon>Bacillati</taxon>
        <taxon>Bacillota</taxon>
        <taxon>Bacilli</taxon>
        <taxon>Lactobacillales</taxon>
        <taxon>Lactobacillaceae</taxon>
        <taxon>Lacticaseibacillus</taxon>
    </lineage>
</organism>
<evidence type="ECO:0000256" key="10">
    <source>
        <dbReference type="ARBA" id="ARBA00022840"/>
    </source>
</evidence>